<organism evidence="2 3">
    <name type="scientific">Lentinus brumalis</name>
    <dbReference type="NCBI Taxonomy" id="2498619"/>
    <lineage>
        <taxon>Eukaryota</taxon>
        <taxon>Fungi</taxon>
        <taxon>Dikarya</taxon>
        <taxon>Basidiomycota</taxon>
        <taxon>Agaricomycotina</taxon>
        <taxon>Agaricomycetes</taxon>
        <taxon>Polyporales</taxon>
        <taxon>Polyporaceae</taxon>
        <taxon>Lentinus</taxon>
    </lineage>
</organism>
<keyword evidence="3" id="KW-1185">Reference proteome</keyword>
<name>A0A371CMI8_9APHY</name>
<evidence type="ECO:0000313" key="3">
    <source>
        <dbReference type="Proteomes" id="UP000256964"/>
    </source>
</evidence>
<keyword evidence="1" id="KW-1133">Transmembrane helix</keyword>
<dbReference type="OrthoDB" id="10621414at2759"/>
<sequence length="114" mass="11727">MAANLQLAAATKAVLSGHAAGCSSYFCGTVLLSHHDLLSLYIRTHNEFPQCDRGPLASAMILNAVAVLFTLAAAIIRVDAQGACAQTCVRQGTAGAPCDSMWVLTSRGGGGAMF</sequence>
<keyword evidence="1" id="KW-0812">Transmembrane</keyword>
<keyword evidence="1" id="KW-0472">Membrane</keyword>
<dbReference type="EMBL" id="KZ857510">
    <property type="protein sequence ID" value="RDX41503.1"/>
    <property type="molecule type" value="Genomic_DNA"/>
</dbReference>
<protein>
    <submittedName>
        <fullName evidence="2">Uncharacterized protein</fullName>
    </submittedName>
</protein>
<gene>
    <name evidence="2" type="ORF">OH76DRAFT_1412075</name>
</gene>
<accession>A0A371CMI8</accession>
<reference evidence="2 3" key="1">
    <citation type="journal article" date="2018" name="Biotechnol. Biofuels">
        <title>Integrative visual omics of the white-rot fungus Polyporus brumalis exposes the biotechnological potential of its oxidative enzymes for delignifying raw plant biomass.</title>
        <authorList>
            <person name="Miyauchi S."/>
            <person name="Rancon A."/>
            <person name="Drula E."/>
            <person name="Hage H."/>
            <person name="Chaduli D."/>
            <person name="Favel A."/>
            <person name="Grisel S."/>
            <person name="Henrissat B."/>
            <person name="Herpoel-Gimbert I."/>
            <person name="Ruiz-Duenas F.J."/>
            <person name="Chevret D."/>
            <person name="Hainaut M."/>
            <person name="Lin J."/>
            <person name="Wang M."/>
            <person name="Pangilinan J."/>
            <person name="Lipzen A."/>
            <person name="Lesage-Meessen L."/>
            <person name="Navarro D."/>
            <person name="Riley R."/>
            <person name="Grigoriev I.V."/>
            <person name="Zhou S."/>
            <person name="Raouche S."/>
            <person name="Rosso M.N."/>
        </authorList>
    </citation>
    <scope>NUCLEOTIDE SEQUENCE [LARGE SCALE GENOMIC DNA]</scope>
    <source>
        <strain evidence="2 3">BRFM 1820</strain>
    </source>
</reference>
<proteinExistence type="predicted"/>
<dbReference type="Proteomes" id="UP000256964">
    <property type="component" value="Unassembled WGS sequence"/>
</dbReference>
<evidence type="ECO:0000313" key="2">
    <source>
        <dbReference type="EMBL" id="RDX41503.1"/>
    </source>
</evidence>
<evidence type="ECO:0000256" key="1">
    <source>
        <dbReference type="SAM" id="Phobius"/>
    </source>
</evidence>
<dbReference type="AlphaFoldDB" id="A0A371CMI8"/>
<feature type="transmembrane region" description="Helical" evidence="1">
    <location>
        <begin position="56"/>
        <end position="76"/>
    </location>
</feature>